<name>A0A5R9BAL8_9MICC</name>
<dbReference type="Proteomes" id="UP000310458">
    <property type="component" value="Unassembled WGS sequence"/>
</dbReference>
<dbReference type="Pfam" id="PF13480">
    <property type="entry name" value="Acetyltransf_6"/>
    <property type="match status" value="1"/>
</dbReference>
<comment type="caution">
    <text evidence="3">The sequence shown here is derived from an EMBL/GenBank/DDBJ whole genome shotgun (WGS) entry which is preliminary data.</text>
</comment>
<feature type="compositionally biased region" description="Basic and acidic residues" evidence="1">
    <location>
        <begin position="384"/>
        <end position="400"/>
    </location>
</feature>
<feature type="region of interest" description="Disordered" evidence="1">
    <location>
        <begin position="384"/>
        <end position="412"/>
    </location>
</feature>
<keyword evidence="4" id="KW-1185">Reference proteome</keyword>
<dbReference type="EMBL" id="VAVZ01000019">
    <property type="protein sequence ID" value="TLP97034.1"/>
    <property type="molecule type" value="Genomic_DNA"/>
</dbReference>
<reference evidence="3 4" key="1">
    <citation type="submission" date="2019-05" db="EMBL/GenBank/DDBJ databases">
        <title>Nesterenkonia sp. GY074 isolated from the Southern Atlantic Ocean.</title>
        <authorList>
            <person name="Zhang G."/>
        </authorList>
    </citation>
    <scope>NUCLEOTIDE SEQUENCE [LARGE SCALE GENOMIC DNA]</scope>
    <source>
        <strain evidence="3 4">GY074</strain>
    </source>
</reference>
<dbReference type="RefSeq" id="WP_138253018.1">
    <property type="nucleotide sequence ID" value="NZ_VAVZ01000019.1"/>
</dbReference>
<keyword evidence="3" id="KW-0808">Transferase</keyword>
<evidence type="ECO:0000313" key="3">
    <source>
        <dbReference type="EMBL" id="TLP97034.1"/>
    </source>
</evidence>
<proteinExistence type="predicted"/>
<gene>
    <name evidence="3" type="ORF">FEF26_07990</name>
</gene>
<dbReference type="AlphaFoldDB" id="A0A5R9BAL8"/>
<evidence type="ECO:0000313" key="4">
    <source>
        <dbReference type="Proteomes" id="UP000310458"/>
    </source>
</evidence>
<dbReference type="OrthoDB" id="4816997at2"/>
<feature type="domain" description="BioF2-like acetyltransferase" evidence="2">
    <location>
        <begin position="195"/>
        <end position="315"/>
    </location>
</feature>
<sequence length="412" mass="45696">MRTRILRVAELSQGDVLRWQALAERAIEPNAYLDPRWLHTSVLTHPDAADMMVALVEDDDDLRGLLAFTVEPAWQGFPFRAVSTAGRFLHTHAERHHPLIDPREPVATMESLLRGLRASRLPGLFALHKFVGDGPLAAALEQAVTRSGVFVQELLRQPWAFAESERPTLLPNSNVSEDGRLELTPEFMLPLSSKKATQNLRRRARGLLKELGAPVVLIDRSDSPEAISDFLTFQASGWKGDASAGGTAMALSEHTEKWFREVSERFGSDGDLRIFQVESGKTVLYMSVCYKSGGGVFGIIDSYNEDFGRYSVGHMGRILGLDMLNSRDPDTLFDPDLDPFYSSSTAIYPHRRERVNLLMSLGGPISPLLLRAVPLARRSRERVRELLRRKGGEDGPEEKSPSPQGKVSGGVS</sequence>
<protein>
    <submittedName>
        <fullName evidence="3">GNAT family N-acetyltransferase</fullName>
    </submittedName>
</protein>
<evidence type="ECO:0000259" key="2">
    <source>
        <dbReference type="Pfam" id="PF13480"/>
    </source>
</evidence>
<dbReference type="GO" id="GO:0016740">
    <property type="term" value="F:transferase activity"/>
    <property type="evidence" value="ECO:0007669"/>
    <property type="project" value="UniProtKB-KW"/>
</dbReference>
<organism evidence="3 4">
    <name type="scientific">Nesterenkonia salmonea</name>
    <dbReference type="NCBI Taxonomy" id="1804987"/>
    <lineage>
        <taxon>Bacteria</taxon>
        <taxon>Bacillati</taxon>
        <taxon>Actinomycetota</taxon>
        <taxon>Actinomycetes</taxon>
        <taxon>Micrococcales</taxon>
        <taxon>Micrococcaceae</taxon>
        <taxon>Nesterenkonia</taxon>
    </lineage>
</organism>
<dbReference type="InterPro" id="IPR038740">
    <property type="entry name" value="BioF2-like_GNAT_dom"/>
</dbReference>
<evidence type="ECO:0000256" key="1">
    <source>
        <dbReference type="SAM" id="MobiDB-lite"/>
    </source>
</evidence>
<accession>A0A5R9BAL8</accession>